<dbReference type="Proteomes" id="UP000321429">
    <property type="component" value="Unassembled WGS sequence"/>
</dbReference>
<comment type="similarity">
    <text evidence="3 9">Belongs to the TenA family.</text>
</comment>
<dbReference type="InterPro" id="IPR050967">
    <property type="entry name" value="Thiamine_Salvage_TenA"/>
</dbReference>
<evidence type="ECO:0000313" key="13">
    <source>
        <dbReference type="Proteomes" id="UP000051139"/>
    </source>
</evidence>
<comment type="function">
    <text evidence="9">Catalyzes an amino-pyrimidine hydrolysis reaction at the C5' of the pyrimidine moiety of thiamine compounds, a reaction that is part of a thiamine salvage pathway.</text>
</comment>
<dbReference type="Pfam" id="PF03070">
    <property type="entry name" value="TENA_THI-4"/>
    <property type="match status" value="1"/>
</dbReference>
<comment type="caution">
    <text evidence="12">The sequence shown here is derived from an EMBL/GenBank/DDBJ whole genome shotgun (WGS) entry which is preliminary data.</text>
</comment>
<keyword evidence="9 11" id="KW-0378">Hydrolase</keyword>
<dbReference type="STRING" id="348151.IV55_GL001827"/>
<dbReference type="EC" id="3.5.99.2" evidence="5 9"/>
<dbReference type="AlphaFoldDB" id="A0A0R2L221"/>
<dbReference type="OrthoDB" id="34166at2"/>
<evidence type="ECO:0000313" key="12">
    <source>
        <dbReference type="EMBL" id="KRN95726.1"/>
    </source>
</evidence>
<evidence type="ECO:0000256" key="4">
    <source>
        <dbReference type="ARBA" id="ARBA00011881"/>
    </source>
</evidence>
<evidence type="ECO:0000256" key="7">
    <source>
        <dbReference type="ARBA" id="ARBA00022977"/>
    </source>
</evidence>
<protein>
    <recommendedName>
        <fullName evidence="6 9">Aminopyrimidine aminohydrolase</fullName>
        <ecNumber evidence="5 9">3.5.99.2</ecNumber>
    </recommendedName>
</protein>
<dbReference type="GO" id="GO:0050334">
    <property type="term" value="F:thiaminase activity"/>
    <property type="evidence" value="ECO:0007669"/>
    <property type="project" value="UniProtKB-EC"/>
</dbReference>
<evidence type="ECO:0000256" key="3">
    <source>
        <dbReference type="ARBA" id="ARBA00010264"/>
    </source>
</evidence>
<evidence type="ECO:0000256" key="8">
    <source>
        <dbReference type="ARBA" id="ARBA00048337"/>
    </source>
</evidence>
<dbReference type="EMBL" id="JQCB01000007">
    <property type="protein sequence ID" value="KRN95726.1"/>
    <property type="molecule type" value="Genomic_DNA"/>
</dbReference>
<evidence type="ECO:0000256" key="5">
    <source>
        <dbReference type="ARBA" id="ARBA00012684"/>
    </source>
</evidence>
<comment type="subunit">
    <text evidence="4">Homotetramer.</text>
</comment>
<dbReference type="NCBIfam" id="TIGR04306">
    <property type="entry name" value="salvage_TenA"/>
    <property type="match status" value="1"/>
</dbReference>
<dbReference type="InterPro" id="IPR027574">
    <property type="entry name" value="Thiaminase_II"/>
</dbReference>
<accession>A0A0R2L221</accession>
<dbReference type="PANTHER" id="PTHR43198">
    <property type="entry name" value="BIFUNCTIONAL TH2 PROTEIN"/>
    <property type="match status" value="1"/>
</dbReference>
<evidence type="ECO:0000256" key="6">
    <source>
        <dbReference type="ARBA" id="ARBA00013647"/>
    </source>
</evidence>
<reference evidence="12 13" key="1">
    <citation type="journal article" date="2015" name="Genome Announc.">
        <title>Expanding the biotechnology potential of lactobacilli through comparative genomics of 213 strains and associated genera.</title>
        <authorList>
            <person name="Sun Z."/>
            <person name="Harris H.M."/>
            <person name="McCann A."/>
            <person name="Guo C."/>
            <person name="Argimon S."/>
            <person name="Zhang W."/>
            <person name="Yang X."/>
            <person name="Jeffery I.B."/>
            <person name="Cooney J.C."/>
            <person name="Kagawa T.F."/>
            <person name="Liu W."/>
            <person name="Song Y."/>
            <person name="Salvetti E."/>
            <person name="Wrobel A."/>
            <person name="Rasinkangas P."/>
            <person name="Parkhill J."/>
            <person name="Rea M.C."/>
            <person name="O'Sullivan O."/>
            <person name="Ritari J."/>
            <person name="Douillard F.P."/>
            <person name="Paul Ross R."/>
            <person name="Yang R."/>
            <person name="Briner A.E."/>
            <person name="Felis G.E."/>
            <person name="de Vos W.M."/>
            <person name="Barrangou R."/>
            <person name="Klaenhammer T.R."/>
            <person name="Caufield P.W."/>
            <person name="Cui Y."/>
            <person name="Zhang H."/>
            <person name="O'Toole P.W."/>
        </authorList>
    </citation>
    <scope>NUCLEOTIDE SEQUENCE [LARGE SCALE GENOMIC DNA]</scope>
    <source>
        <strain evidence="12 13">DSM 22696</strain>
    </source>
</reference>
<dbReference type="RefSeq" id="WP_057810453.1">
    <property type="nucleotide sequence ID" value="NZ_BJUD01000003.1"/>
</dbReference>
<dbReference type="PATRIC" id="fig|348151.3.peg.1878"/>
<evidence type="ECO:0000313" key="14">
    <source>
        <dbReference type="Proteomes" id="UP000321429"/>
    </source>
</evidence>
<dbReference type="Gene3D" id="1.20.910.10">
    <property type="entry name" value="Heme oxygenase-like"/>
    <property type="match status" value="1"/>
</dbReference>
<dbReference type="GO" id="GO:0009228">
    <property type="term" value="P:thiamine biosynthetic process"/>
    <property type="evidence" value="ECO:0007669"/>
    <property type="project" value="UniProtKB-KW"/>
</dbReference>
<evidence type="ECO:0000256" key="1">
    <source>
        <dbReference type="ARBA" id="ARBA00001881"/>
    </source>
</evidence>
<gene>
    <name evidence="11" type="primary">tenA</name>
    <name evidence="12" type="ORF">IV55_GL001827</name>
    <name evidence="11" type="ORF">LSI01_03230</name>
</gene>
<dbReference type="CDD" id="cd19364">
    <property type="entry name" value="TenA_C_BsTenA-like"/>
    <property type="match status" value="1"/>
</dbReference>
<dbReference type="UniPathway" id="UPA00060"/>
<proteinExistence type="inferred from homology"/>
<dbReference type="GO" id="GO:0005829">
    <property type="term" value="C:cytosol"/>
    <property type="evidence" value="ECO:0007669"/>
    <property type="project" value="TreeGrafter"/>
</dbReference>
<evidence type="ECO:0000256" key="2">
    <source>
        <dbReference type="ARBA" id="ARBA00004948"/>
    </source>
</evidence>
<reference evidence="11 14" key="2">
    <citation type="submission" date="2019-07" db="EMBL/GenBank/DDBJ databases">
        <title>Whole genome shotgun sequence of Lactobacillus siliginis NBRC 101315.</title>
        <authorList>
            <person name="Hosoyama A."/>
            <person name="Uohara A."/>
            <person name="Ohji S."/>
            <person name="Ichikawa N."/>
        </authorList>
    </citation>
    <scope>NUCLEOTIDE SEQUENCE [LARGE SCALE GENOMIC DNA]</scope>
    <source>
        <strain evidence="11 14">NBRC 101315</strain>
    </source>
</reference>
<organism evidence="12 13">
    <name type="scientific">Furfurilactobacillus siliginis</name>
    <dbReference type="NCBI Taxonomy" id="348151"/>
    <lineage>
        <taxon>Bacteria</taxon>
        <taxon>Bacillati</taxon>
        <taxon>Bacillota</taxon>
        <taxon>Bacilli</taxon>
        <taxon>Lactobacillales</taxon>
        <taxon>Lactobacillaceae</taxon>
        <taxon>Furfurilactobacillus</taxon>
    </lineage>
</organism>
<name>A0A0R2L221_9LACO</name>
<keyword evidence="13" id="KW-1185">Reference proteome</keyword>
<dbReference type="InterPro" id="IPR004305">
    <property type="entry name" value="Thiaminase-2/PQQC"/>
</dbReference>
<dbReference type="Proteomes" id="UP000051139">
    <property type="component" value="Unassembled WGS sequence"/>
</dbReference>
<evidence type="ECO:0000256" key="9">
    <source>
        <dbReference type="RuleBase" id="RU363093"/>
    </source>
</evidence>
<comment type="catalytic activity">
    <reaction evidence="8 9">
        <text>thiamine + H2O = 5-(2-hydroxyethyl)-4-methylthiazole + 4-amino-5-hydroxymethyl-2-methylpyrimidine + H(+)</text>
        <dbReference type="Rhea" id="RHEA:17509"/>
        <dbReference type="ChEBI" id="CHEBI:15377"/>
        <dbReference type="ChEBI" id="CHEBI:15378"/>
        <dbReference type="ChEBI" id="CHEBI:16892"/>
        <dbReference type="ChEBI" id="CHEBI:17957"/>
        <dbReference type="ChEBI" id="CHEBI:18385"/>
        <dbReference type="EC" id="3.5.99.2"/>
    </reaction>
</comment>
<comment type="pathway">
    <text evidence="2 9">Cofactor biosynthesis; thiamine diphosphate biosynthesis.</text>
</comment>
<dbReference type="InterPro" id="IPR016084">
    <property type="entry name" value="Haem_Oase-like_multi-hlx"/>
</dbReference>
<comment type="catalytic activity">
    <reaction evidence="1 9">
        <text>4-amino-5-aminomethyl-2-methylpyrimidine + H2O = 4-amino-5-hydroxymethyl-2-methylpyrimidine + NH4(+)</text>
        <dbReference type="Rhea" id="RHEA:31799"/>
        <dbReference type="ChEBI" id="CHEBI:15377"/>
        <dbReference type="ChEBI" id="CHEBI:16892"/>
        <dbReference type="ChEBI" id="CHEBI:28938"/>
        <dbReference type="ChEBI" id="CHEBI:63416"/>
        <dbReference type="EC" id="3.5.99.2"/>
    </reaction>
</comment>
<dbReference type="PANTHER" id="PTHR43198:SF2">
    <property type="entry name" value="SI:CH1073-67J19.1-RELATED"/>
    <property type="match status" value="1"/>
</dbReference>
<dbReference type="EMBL" id="BJUD01000003">
    <property type="protein sequence ID" value="GEK28012.1"/>
    <property type="molecule type" value="Genomic_DNA"/>
</dbReference>
<feature type="domain" description="Thiaminase-2/PQQC" evidence="10">
    <location>
        <begin position="10"/>
        <end position="214"/>
    </location>
</feature>
<dbReference type="SUPFAM" id="SSF48613">
    <property type="entry name" value="Heme oxygenase-like"/>
    <property type="match status" value="1"/>
</dbReference>
<dbReference type="GO" id="GO:0009229">
    <property type="term" value="P:thiamine diphosphate biosynthetic process"/>
    <property type="evidence" value="ECO:0007669"/>
    <property type="project" value="UniProtKB-UniPathway"/>
</dbReference>
<evidence type="ECO:0000259" key="10">
    <source>
        <dbReference type="Pfam" id="PF03070"/>
    </source>
</evidence>
<sequence length="219" mass="24811">MTFSEQALQNNERMWQASIHHPFIKQLSDGSMPEDVFRYYLIQDHHYLHDFAKIHELTAATSDDGHVKRMLAELAAGLRAGEISTRETFFKELNISDADVKQTPMAPTTYAYTSHMYRTLTDQGVAAAVAGLLPCAWLYADIGKHLVGLHSPVPIYQAWIDSYQADDYVDSVADQLALTNAIADQADEATQAKMQLAFARSTHYEHDFWQMVLDKQGWK</sequence>
<keyword evidence="7 9" id="KW-0784">Thiamine biosynthesis</keyword>
<evidence type="ECO:0000313" key="11">
    <source>
        <dbReference type="EMBL" id="GEK28012.1"/>
    </source>
</evidence>